<dbReference type="SUPFAM" id="SSF81442">
    <property type="entry name" value="Cytochrome c oxidase subunit I-like"/>
    <property type="match status" value="1"/>
</dbReference>
<dbReference type="InterPro" id="IPR036927">
    <property type="entry name" value="Cyt_c_oxase-like_su1_sf"/>
</dbReference>
<sequence length="456" mass="50005">MISWLKNGVFALAIAGLYSVVLVVLRTPGLGQVFSDPMVFRTALVIHVNLSVLVWLLAITSAVWSVSKIKSGFESVYAKAGFVGMLLMALSPLFPGSEPVMNNYVPMLENLVFIIGLSLFGVVILIFSVQIVVMSFIKQDAFSYGDRIVVITKCTSALLFIGVWVCFILSYFGIDSLTNIVPLEIDYYYEMLFWSGGHLLQFIYTQVMMFALLALAETWKGGRLNYTNVYEMLLALNFVLALFIFIGHFYYDVSDGVFKEFFTLHMIYTGGLAPTIFILALLFELLTARIKNVPPFVSAAFLASSLLFLSGGLIGAIISGVNVTIPAHYHGSIVGISVAFMGLTYLICFKAEIKKTLIHSDGLIGRLYDILENWQGNKSGKVVAWQIYVITFGQLLHVAGLALAGGYGVLRKTPGSDMPFSAKMYMGMVGGGGLIAIIGGLMFVYICAKNLYRSSV</sequence>
<feature type="transmembrane region" description="Helical" evidence="1">
    <location>
        <begin position="7"/>
        <end position="25"/>
    </location>
</feature>
<reference evidence="2 3" key="1">
    <citation type="submission" date="2023-03" db="EMBL/GenBank/DDBJ databases">
        <title>Host association and intracellularity evolved multiple times independently in the Rickettsiales.</title>
        <authorList>
            <person name="Castelli M."/>
            <person name="Nardi T."/>
            <person name="Gammuto L."/>
            <person name="Bellinzona G."/>
            <person name="Sabaneyeva E."/>
            <person name="Potekhin A."/>
            <person name="Serra V."/>
            <person name="Petroni G."/>
            <person name="Sassera D."/>
        </authorList>
    </citation>
    <scope>NUCLEOTIDE SEQUENCE [LARGE SCALE GENOMIC DNA]</scope>
    <source>
        <strain evidence="2 3">Sr 2-6</strain>
    </source>
</reference>
<keyword evidence="3" id="KW-1185">Reference proteome</keyword>
<dbReference type="EMBL" id="JARJFB010000060">
    <property type="protein sequence ID" value="MEA0970914.1"/>
    <property type="molecule type" value="Genomic_DNA"/>
</dbReference>
<feature type="transmembrane region" description="Helical" evidence="1">
    <location>
        <begin position="424"/>
        <end position="448"/>
    </location>
</feature>
<keyword evidence="1" id="KW-0472">Membrane</keyword>
<feature type="transmembrane region" description="Helical" evidence="1">
    <location>
        <begin position="114"/>
        <end position="137"/>
    </location>
</feature>
<feature type="transmembrane region" description="Helical" evidence="1">
    <location>
        <begin position="192"/>
        <end position="216"/>
    </location>
</feature>
<evidence type="ECO:0000313" key="3">
    <source>
        <dbReference type="Proteomes" id="UP001291687"/>
    </source>
</evidence>
<comment type="caution">
    <text evidence="2">The sequence shown here is derived from an EMBL/GenBank/DDBJ whole genome shotgun (WGS) entry which is preliminary data.</text>
</comment>
<accession>A0ABU5NCL6</accession>
<feature type="transmembrane region" description="Helical" evidence="1">
    <location>
        <begin position="262"/>
        <end position="283"/>
    </location>
</feature>
<gene>
    <name evidence="2" type="ORF">Megvenef_00883</name>
</gene>
<organism evidence="2 3">
    <name type="scientific">Candidatus Megaera venefica</name>
    <dbReference type="NCBI Taxonomy" id="2055910"/>
    <lineage>
        <taxon>Bacteria</taxon>
        <taxon>Pseudomonadati</taxon>
        <taxon>Pseudomonadota</taxon>
        <taxon>Alphaproteobacteria</taxon>
        <taxon>Rickettsiales</taxon>
        <taxon>Rickettsiaceae</taxon>
        <taxon>Candidatus Megaera</taxon>
    </lineage>
</organism>
<dbReference type="Proteomes" id="UP001291687">
    <property type="component" value="Unassembled WGS sequence"/>
</dbReference>
<feature type="transmembrane region" description="Helical" evidence="1">
    <location>
        <begin position="149"/>
        <end position="172"/>
    </location>
</feature>
<feature type="transmembrane region" description="Helical" evidence="1">
    <location>
        <begin position="382"/>
        <end position="404"/>
    </location>
</feature>
<feature type="transmembrane region" description="Helical" evidence="1">
    <location>
        <begin position="45"/>
        <end position="64"/>
    </location>
</feature>
<keyword evidence="1" id="KW-1133">Transmembrane helix</keyword>
<feature type="transmembrane region" description="Helical" evidence="1">
    <location>
        <begin position="327"/>
        <end position="348"/>
    </location>
</feature>
<feature type="transmembrane region" description="Helical" evidence="1">
    <location>
        <begin position="228"/>
        <end position="250"/>
    </location>
</feature>
<feature type="transmembrane region" description="Helical" evidence="1">
    <location>
        <begin position="76"/>
        <end position="94"/>
    </location>
</feature>
<evidence type="ECO:0000313" key="2">
    <source>
        <dbReference type="EMBL" id="MEA0970914.1"/>
    </source>
</evidence>
<protein>
    <submittedName>
        <fullName evidence="2">Uncharacterized protein</fullName>
    </submittedName>
</protein>
<proteinExistence type="predicted"/>
<dbReference type="Gene3D" id="1.20.210.10">
    <property type="entry name" value="Cytochrome c oxidase-like, subunit I domain"/>
    <property type="match status" value="1"/>
</dbReference>
<dbReference type="RefSeq" id="WP_322776813.1">
    <property type="nucleotide sequence ID" value="NZ_JARJFB010000060.1"/>
</dbReference>
<evidence type="ECO:0000256" key="1">
    <source>
        <dbReference type="SAM" id="Phobius"/>
    </source>
</evidence>
<keyword evidence="1" id="KW-0812">Transmembrane</keyword>
<name>A0ABU5NCL6_9RICK</name>
<feature type="transmembrane region" description="Helical" evidence="1">
    <location>
        <begin position="295"/>
        <end position="321"/>
    </location>
</feature>